<sequence>MDFTNDQVERYSRHIILPEVGGEGQQKIMEGKVLVLGAGGLGSPVALYLAAAGVGTLGIVDNDEVDVTNLQRQILHFTEDVGRAKTDSATEKLKNLNPEIKINAHNMRVTSDNINDLIKDYDIIVDGTDNFPTRFLVNDACYFAKKKLVHGAILRFDGQVMTILPDEGPCYRCIYREPPPEGLVPSCSQAGVIGTVAGIVGTIQANEVIKILIEKGTPLSGRLLVIDALEANFRKIKTKKDPRCPICSENPTITELMEYEDYC</sequence>
<dbReference type="EMBL" id="LAZR01003611">
    <property type="protein sequence ID" value="KKN16473.1"/>
    <property type="molecule type" value="Genomic_DNA"/>
</dbReference>
<dbReference type="InterPro" id="IPR000594">
    <property type="entry name" value="ThiF_NAD_FAD-bd"/>
</dbReference>
<dbReference type="AlphaFoldDB" id="A0A0F9RGT7"/>
<keyword evidence="3" id="KW-0067">ATP-binding</keyword>
<dbReference type="InterPro" id="IPR035985">
    <property type="entry name" value="Ubiquitin-activating_enz"/>
</dbReference>
<comment type="caution">
    <text evidence="5">The sequence shown here is derived from an EMBL/GenBank/DDBJ whole genome shotgun (WGS) entry which is preliminary data.</text>
</comment>
<evidence type="ECO:0000313" key="5">
    <source>
        <dbReference type="EMBL" id="KKN16473.1"/>
    </source>
</evidence>
<dbReference type="CDD" id="cd00757">
    <property type="entry name" value="ThiF_MoeB_HesA_family"/>
    <property type="match status" value="1"/>
</dbReference>
<dbReference type="GO" id="GO:0005524">
    <property type="term" value="F:ATP binding"/>
    <property type="evidence" value="ECO:0007669"/>
    <property type="project" value="UniProtKB-KW"/>
</dbReference>
<dbReference type="GO" id="GO:0016779">
    <property type="term" value="F:nucleotidyltransferase activity"/>
    <property type="evidence" value="ECO:0007669"/>
    <property type="project" value="TreeGrafter"/>
</dbReference>
<dbReference type="GO" id="GO:0008641">
    <property type="term" value="F:ubiquitin-like modifier activating enzyme activity"/>
    <property type="evidence" value="ECO:0007669"/>
    <property type="project" value="InterPro"/>
</dbReference>
<name>A0A0F9RGT7_9ZZZZ</name>
<evidence type="ECO:0000259" key="4">
    <source>
        <dbReference type="Pfam" id="PF00899"/>
    </source>
</evidence>
<dbReference type="FunFam" id="3.40.50.720:FF:000033">
    <property type="entry name" value="Adenylyltransferase and sulfurtransferase MOCS3"/>
    <property type="match status" value="1"/>
</dbReference>
<evidence type="ECO:0000256" key="2">
    <source>
        <dbReference type="ARBA" id="ARBA00022741"/>
    </source>
</evidence>
<organism evidence="5">
    <name type="scientific">marine sediment metagenome</name>
    <dbReference type="NCBI Taxonomy" id="412755"/>
    <lineage>
        <taxon>unclassified sequences</taxon>
        <taxon>metagenomes</taxon>
        <taxon>ecological metagenomes</taxon>
    </lineage>
</organism>
<accession>A0A0F9RGT7</accession>
<proteinExistence type="predicted"/>
<keyword evidence="2" id="KW-0547">Nucleotide-binding</keyword>
<dbReference type="PANTHER" id="PTHR10953">
    <property type="entry name" value="UBIQUITIN-ACTIVATING ENZYME E1"/>
    <property type="match status" value="1"/>
</dbReference>
<protein>
    <recommendedName>
        <fullName evidence="4">THIF-type NAD/FAD binding fold domain-containing protein</fullName>
    </recommendedName>
</protein>
<feature type="domain" description="THIF-type NAD/FAD binding fold" evidence="4">
    <location>
        <begin position="11"/>
        <end position="245"/>
    </location>
</feature>
<dbReference type="InterPro" id="IPR045886">
    <property type="entry name" value="ThiF/MoeB/HesA"/>
</dbReference>
<dbReference type="GO" id="GO:0008146">
    <property type="term" value="F:sulfotransferase activity"/>
    <property type="evidence" value="ECO:0007669"/>
    <property type="project" value="TreeGrafter"/>
</dbReference>
<dbReference type="SUPFAM" id="SSF69572">
    <property type="entry name" value="Activating enzymes of the ubiquitin-like proteins"/>
    <property type="match status" value="1"/>
</dbReference>
<dbReference type="GO" id="GO:0005829">
    <property type="term" value="C:cytosol"/>
    <property type="evidence" value="ECO:0007669"/>
    <property type="project" value="TreeGrafter"/>
</dbReference>
<dbReference type="Gene3D" id="3.40.50.720">
    <property type="entry name" value="NAD(P)-binding Rossmann-like Domain"/>
    <property type="match status" value="1"/>
</dbReference>
<keyword evidence="1" id="KW-0808">Transferase</keyword>
<evidence type="ECO:0000256" key="3">
    <source>
        <dbReference type="ARBA" id="ARBA00022840"/>
    </source>
</evidence>
<reference evidence="5" key="1">
    <citation type="journal article" date="2015" name="Nature">
        <title>Complex archaea that bridge the gap between prokaryotes and eukaryotes.</title>
        <authorList>
            <person name="Spang A."/>
            <person name="Saw J.H."/>
            <person name="Jorgensen S.L."/>
            <person name="Zaremba-Niedzwiedzka K."/>
            <person name="Martijn J."/>
            <person name="Lind A.E."/>
            <person name="van Eijk R."/>
            <person name="Schleper C."/>
            <person name="Guy L."/>
            <person name="Ettema T.J."/>
        </authorList>
    </citation>
    <scope>NUCLEOTIDE SEQUENCE</scope>
</reference>
<dbReference type="Pfam" id="PF00899">
    <property type="entry name" value="ThiF"/>
    <property type="match status" value="1"/>
</dbReference>
<dbReference type="PANTHER" id="PTHR10953:SF102">
    <property type="entry name" value="ADENYLYLTRANSFERASE AND SULFURTRANSFERASE MOCS3"/>
    <property type="match status" value="1"/>
</dbReference>
<dbReference type="GO" id="GO:0004792">
    <property type="term" value="F:thiosulfate-cyanide sulfurtransferase activity"/>
    <property type="evidence" value="ECO:0007669"/>
    <property type="project" value="TreeGrafter"/>
</dbReference>
<dbReference type="NCBIfam" id="NF004281">
    <property type="entry name" value="PRK05690.1"/>
    <property type="match status" value="1"/>
</dbReference>
<gene>
    <name evidence="5" type="ORF">LCGC14_0975470</name>
</gene>
<evidence type="ECO:0000256" key="1">
    <source>
        <dbReference type="ARBA" id="ARBA00022679"/>
    </source>
</evidence>